<dbReference type="InterPro" id="IPR002182">
    <property type="entry name" value="NB-ARC"/>
</dbReference>
<gene>
    <name evidence="2" type="ORF">AQJ67_08530</name>
</gene>
<dbReference type="AlphaFoldDB" id="A0A101U6Z6"/>
<dbReference type="Pfam" id="PF13374">
    <property type="entry name" value="TPR_10"/>
    <property type="match status" value="2"/>
</dbReference>
<evidence type="ECO:0000313" key="3">
    <source>
        <dbReference type="Proteomes" id="UP000053429"/>
    </source>
</evidence>
<dbReference type="Pfam" id="PF00931">
    <property type="entry name" value="NB-ARC"/>
    <property type="match status" value="1"/>
</dbReference>
<dbReference type="SUPFAM" id="SSF52540">
    <property type="entry name" value="P-loop containing nucleoside triphosphate hydrolases"/>
    <property type="match status" value="1"/>
</dbReference>
<dbReference type="Gene3D" id="3.40.50.300">
    <property type="entry name" value="P-loop containing nucleotide triphosphate hydrolases"/>
    <property type="match status" value="1"/>
</dbReference>
<proteinExistence type="predicted"/>
<dbReference type="RefSeq" id="WP_062717424.1">
    <property type="nucleotide sequence ID" value="NZ_KQ948925.1"/>
</dbReference>
<dbReference type="Proteomes" id="UP000053429">
    <property type="component" value="Unassembled WGS sequence"/>
</dbReference>
<reference evidence="2 3" key="1">
    <citation type="submission" date="2015-10" db="EMBL/GenBank/DDBJ databases">
        <title>Draft genome sequence of Streptomyces caeruleatus NRRL B-24802, type strain for the species Streptomyces caeruleatus.</title>
        <authorList>
            <person name="Ruckert C."/>
            <person name="Winkler A."/>
            <person name="Kalinowski J."/>
            <person name="Kampfer P."/>
            <person name="Glaeser S."/>
        </authorList>
    </citation>
    <scope>NUCLEOTIDE SEQUENCE [LARGE SCALE GENOMIC DNA]</scope>
    <source>
        <strain evidence="2 3">NRRL B-24802</strain>
    </source>
</reference>
<organism evidence="2 3">
    <name type="scientific">Streptomyces caeruleatus</name>
    <dbReference type="NCBI Taxonomy" id="661399"/>
    <lineage>
        <taxon>Bacteria</taxon>
        <taxon>Bacillati</taxon>
        <taxon>Actinomycetota</taxon>
        <taxon>Actinomycetes</taxon>
        <taxon>Kitasatosporales</taxon>
        <taxon>Streptomycetaceae</taxon>
        <taxon>Streptomyces</taxon>
    </lineage>
</organism>
<dbReference type="PANTHER" id="PTHR46082:SF6">
    <property type="entry name" value="AAA+ ATPASE DOMAIN-CONTAINING PROTEIN-RELATED"/>
    <property type="match status" value="1"/>
</dbReference>
<keyword evidence="3" id="KW-1185">Reference proteome</keyword>
<evidence type="ECO:0000259" key="1">
    <source>
        <dbReference type="Pfam" id="PF00931"/>
    </source>
</evidence>
<dbReference type="SUPFAM" id="SSF48452">
    <property type="entry name" value="TPR-like"/>
    <property type="match status" value="3"/>
</dbReference>
<dbReference type="InterPro" id="IPR011990">
    <property type="entry name" value="TPR-like_helical_dom_sf"/>
</dbReference>
<dbReference type="Gene3D" id="1.25.40.10">
    <property type="entry name" value="Tetratricopeptide repeat domain"/>
    <property type="match status" value="2"/>
</dbReference>
<dbReference type="InterPro" id="IPR053137">
    <property type="entry name" value="NLR-like"/>
</dbReference>
<evidence type="ECO:0000313" key="2">
    <source>
        <dbReference type="EMBL" id="KUO05395.1"/>
    </source>
</evidence>
<dbReference type="OrthoDB" id="127785at2"/>
<dbReference type="GO" id="GO:0043531">
    <property type="term" value="F:ADP binding"/>
    <property type="evidence" value="ECO:0007669"/>
    <property type="project" value="InterPro"/>
</dbReference>
<comment type="caution">
    <text evidence="2">The sequence shown here is derived from an EMBL/GenBank/DDBJ whole genome shotgun (WGS) entry which is preliminary data.</text>
</comment>
<feature type="domain" description="NB-ARC" evidence="1">
    <location>
        <begin position="89"/>
        <end position="210"/>
    </location>
</feature>
<protein>
    <recommendedName>
        <fullName evidence="1">NB-ARC domain-containing protein</fullName>
    </recommendedName>
</protein>
<dbReference type="InterPro" id="IPR027417">
    <property type="entry name" value="P-loop_NTPase"/>
</dbReference>
<name>A0A101U6Z6_9ACTN</name>
<dbReference type="EMBL" id="LMWY01000005">
    <property type="protein sequence ID" value="KUO05395.1"/>
    <property type="molecule type" value="Genomic_DNA"/>
</dbReference>
<dbReference type="PANTHER" id="PTHR46082">
    <property type="entry name" value="ATP/GTP-BINDING PROTEIN-RELATED"/>
    <property type="match status" value="1"/>
</dbReference>
<dbReference type="STRING" id="661399.AQJ67_08530"/>
<dbReference type="PRINTS" id="PR00364">
    <property type="entry name" value="DISEASERSIST"/>
</dbReference>
<accession>A0A101U6Z6</accession>
<sequence>MRRRYRYADVLRIRQQAIAADNARVYQVGTGNQTNIEGDVHVHHHVTTDRPARSAAVSLTPPFRLLPKRLYGRTGEREELAEIVDGATGTVTVLHGMGGLGKTALALSIADEVRIGRRRVFWIAAADLHSVREAMLQVASSLGAADSQVQEAAAGAIDVADLLWSVLDEVPEAWLLVLDGADDPHALEEGLGTEWIRASCGGAVLVTTRVGSNEAWPGVARMIRPALLSAVDGADMLIGTAELRKVSREDAEQATRLADRLGGVPLALWLAGRYMAMPASSKRRFDDYRAALDRDFPETIDKASATSGVRGPESDLRRLIMQTWELSLDFLEKQGLPQARALMRLLSCYASRPVPVMLFSPKVLTRACGAYGPWDDVVIERSLNALSEIGLVDVGWERLDDHLRQPEPDTFADGVLCAAVHPLVAEVNAAQLCRSEAHAAVWAAAVRCLGRFRDVWPEGPSQANLWQLLVPHVLYFSERLPESCDDLLRHVAHINAWFCEFLRVSGQYGVAYGITEAAYRRSRRLAENAPERFLACYTHADWSWRISRLEEAEQTASEACRLAALLDKPDSFRVLAADGLLAAVVVERGDVTTGEKLVRDIIARLNEQWPIDHALSIQSHHHLATILRVRGMLEEAEEEGRLAVSLCERIPDFPRFTEAVIRHELGVIVWHRGRLDEAMQVFDGVMRLQHSLLPPSHPSILITRFDVASINKVKGNLVKAFLEFKEISLIEADSLGENHYATLQSRHNMAQILVQMGRRLDEAEEVLKGIMAAREDNGLDTRHEDVLATKHELVHILSQRGKRATALREWRRILDEEREHLSPDHPSTLRTHFNCAVGWAHVGQLAVARGEMRRVLAARRRTFGDDHHETEEARKALAELNKYSGKPWWRV</sequence>